<evidence type="ECO:0000313" key="7">
    <source>
        <dbReference type="EMBL" id="EIW78878.1"/>
    </source>
</evidence>
<dbReference type="RefSeq" id="XP_007770640.1">
    <property type="nucleotide sequence ID" value="XM_007772450.1"/>
</dbReference>
<evidence type="ECO:0000256" key="3">
    <source>
        <dbReference type="ARBA" id="ARBA00022827"/>
    </source>
</evidence>
<evidence type="ECO:0000259" key="6">
    <source>
        <dbReference type="Pfam" id="PF01494"/>
    </source>
</evidence>
<dbReference type="Gene3D" id="3.50.50.60">
    <property type="entry name" value="FAD/NAD(P)-binding domain"/>
    <property type="match status" value="1"/>
</dbReference>
<protein>
    <submittedName>
        <fullName evidence="7">FAD/NAD(P)-binding domain-containing protein</fullName>
    </submittedName>
</protein>
<dbReference type="OrthoDB" id="9993796at2759"/>
<keyword evidence="2" id="KW-0285">Flavoprotein</keyword>
<dbReference type="PANTHER" id="PTHR13789">
    <property type="entry name" value="MONOOXYGENASE"/>
    <property type="match status" value="1"/>
</dbReference>
<dbReference type="KEGG" id="cput:CONPUDRAFT_83294"/>
<dbReference type="OMA" id="TICTHLR"/>
<dbReference type="AlphaFoldDB" id="A0A5M3MI10"/>
<keyword evidence="5" id="KW-0503">Monooxygenase</keyword>
<keyword evidence="3" id="KW-0274">FAD</keyword>
<feature type="domain" description="FAD-binding" evidence="6">
    <location>
        <begin position="22"/>
        <end position="187"/>
    </location>
</feature>
<dbReference type="GO" id="GO:0004497">
    <property type="term" value="F:monooxygenase activity"/>
    <property type="evidence" value="ECO:0007669"/>
    <property type="project" value="UniProtKB-KW"/>
</dbReference>
<dbReference type="Proteomes" id="UP000053558">
    <property type="component" value="Unassembled WGS sequence"/>
</dbReference>
<evidence type="ECO:0000313" key="8">
    <source>
        <dbReference type="Proteomes" id="UP000053558"/>
    </source>
</evidence>
<dbReference type="PANTHER" id="PTHR13789:SF236">
    <property type="entry name" value="MONOOXYGENASE, PUTATIVE (AFU_ORTHOLOGUE AFUA_6G12060)-RELATED"/>
    <property type="match status" value="1"/>
</dbReference>
<dbReference type="GeneID" id="19210569"/>
<keyword evidence="4" id="KW-0560">Oxidoreductase</keyword>
<dbReference type="PRINTS" id="PR00420">
    <property type="entry name" value="RNGMNOXGNASE"/>
</dbReference>
<dbReference type="GO" id="GO:0071949">
    <property type="term" value="F:FAD binding"/>
    <property type="evidence" value="ECO:0007669"/>
    <property type="project" value="InterPro"/>
</dbReference>
<reference evidence="8" key="1">
    <citation type="journal article" date="2012" name="Science">
        <title>The Paleozoic origin of enzymatic lignin decomposition reconstructed from 31 fungal genomes.</title>
        <authorList>
            <person name="Floudas D."/>
            <person name="Binder M."/>
            <person name="Riley R."/>
            <person name="Barry K."/>
            <person name="Blanchette R.A."/>
            <person name="Henrissat B."/>
            <person name="Martinez A.T."/>
            <person name="Otillar R."/>
            <person name="Spatafora J.W."/>
            <person name="Yadav J.S."/>
            <person name="Aerts A."/>
            <person name="Benoit I."/>
            <person name="Boyd A."/>
            <person name="Carlson A."/>
            <person name="Copeland A."/>
            <person name="Coutinho P.M."/>
            <person name="de Vries R.P."/>
            <person name="Ferreira P."/>
            <person name="Findley K."/>
            <person name="Foster B."/>
            <person name="Gaskell J."/>
            <person name="Glotzer D."/>
            <person name="Gorecki P."/>
            <person name="Heitman J."/>
            <person name="Hesse C."/>
            <person name="Hori C."/>
            <person name="Igarashi K."/>
            <person name="Jurgens J.A."/>
            <person name="Kallen N."/>
            <person name="Kersten P."/>
            <person name="Kohler A."/>
            <person name="Kuees U."/>
            <person name="Kumar T.K.A."/>
            <person name="Kuo A."/>
            <person name="LaButti K."/>
            <person name="Larrondo L.F."/>
            <person name="Lindquist E."/>
            <person name="Ling A."/>
            <person name="Lombard V."/>
            <person name="Lucas S."/>
            <person name="Lundell T."/>
            <person name="Martin R."/>
            <person name="McLaughlin D.J."/>
            <person name="Morgenstern I."/>
            <person name="Morin E."/>
            <person name="Murat C."/>
            <person name="Nagy L.G."/>
            <person name="Nolan M."/>
            <person name="Ohm R.A."/>
            <person name="Patyshakuliyeva A."/>
            <person name="Rokas A."/>
            <person name="Ruiz-Duenas F.J."/>
            <person name="Sabat G."/>
            <person name="Salamov A."/>
            <person name="Samejima M."/>
            <person name="Schmutz J."/>
            <person name="Slot J.C."/>
            <person name="St John F."/>
            <person name="Stenlid J."/>
            <person name="Sun H."/>
            <person name="Sun S."/>
            <person name="Syed K."/>
            <person name="Tsang A."/>
            <person name="Wiebenga A."/>
            <person name="Young D."/>
            <person name="Pisabarro A."/>
            <person name="Eastwood D.C."/>
            <person name="Martin F."/>
            <person name="Cullen D."/>
            <person name="Grigoriev I.V."/>
            <person name="Hibbett D.S."/>
        </authorList>
    </citation>
    <scope>NUCLEOTIDE SEQUENCE [LARGE SCALE GENOMIC DNA]</scope>
    <source>
        <strain evidence="8">RWD-64-598 SS2</strain>
    </source>
</reference>
<sequence>MSSSTQVSGTGVVAPPDSTGISIIVVGGGFGGLSCAIECKRKGHSVVVLERVPGLHIQGDVISFGPNAGRIIQRWGLHDKIWELCRHVDKLVLHNYLGEIVREQPLPLPLWGAWGYDGHRAEMHQVIYEYAVSLGIDVRFGYTVQEYYEDDAGSKAGVRVEAKGEVVSMEADLVVAADGVKSKARKYILGYDDKPRSSGYAVYRAWFNGQEQGVDTDPLTDYLTKGEDAFFGWIGRDVHFLASSAKGGKEISWVITRKNDFEVTDNWSFPGKMEDVLAVVDGWEPRCAATLAKAPSCIDWKLIIHDPLPTWISKSARVVLIGDAAHPFLPTSMQGGSQAIEDGVVLAVALQLAGKDNLPLAVQAWEKIRYLRVRESQLIGEDVRNRWHRCQPGDRGPMLDVPRPEWLFAFDAEVNAYEVFESVARDIRENGYNRPVLPPELAP</sequence>
<dbReference type="InterPro" id="IPR002938">
    <property type="entry name" value="FAD-bd"/>
</dbReference>
<proteinExistence type="inferred from homology"/>
<evidence type="ECO:0000256" key="4">
    <source>
        <dbReference type="ARBA" id="ARBA00023002"/>
    </source>
</evidence>
<dbReference type="InterPro" id="IPR036188">
    <property type="entry name" value="FAD/NAD-bd_sf"/>
</dbReference>
<evidence type="ECO:0000256" key="2">
    <source>
        <dbReference type="ARBA" id="ARBA00022630"/>
    </source>
</evidence>
<dbReference type="EMBL" id="JH711581">
    <property type="protein sequence ID" value="EIW78878.1"/>
    <property type="molecule type" value="Genomic_DNA"/>
</dbReference>
<dbReference type="SUPFAM" id="SSF51905">
    <property type="entry name" value="FAD/NAD(P)-binding domain"/>
    <property type="match status" value="1"/>
</dbReference>
<keyword evidence="8" id="KW-1185">Reference proteome</keyword>
<comment type="caution">
    <text evidence="7">The sequence shown here is derived from an EMBL/GenBank/DDBJ whole genome shotgun (WGS) entry which is preliminary data.</text>
</comment>
<dbReference type="SUPFAM" id="SSF54373">
    <property type="entry name" value="FAD-linked reductases, C-terminal domain"/>
    <property type="match status" value="1"/>
</dbReference>
<name>A0A5M3MI10_CONPW</name>
<evidence type="ECO:0000256" key="1">
    <source>
        <dbReference type="ARBA" id="ARBA00007992"/>
    </source>
</evidence>
<dbReference type="Pfam" id="PF01494">
    <property type="entry name" value="FAD_binding_3"/>
    <property type="match status" value="1"/>
</dbReference>
<dbReference type="InterPro" id="IPR050493">
    <property type="entry name" value="FAD-dep_Monooxygenase_BioMet"/>
</dbReference>
<gene>
    <name evidence="7" type="ORF">CONPUDRAFT_83294</name>
</gene>
<organism evidence="7 8">
    <name type="scientific">Coniophora puteana (strain RWD-64-598)</name>
    <name type="common">Brown rot fungus</name>
    <dbReference type="NCBI Taxonomy" id="741705"/>
    <lineage>
        <taxon>Eukaryota</taxon>
        <taxon>Fungi</taxon>
        <taxon>Dikarya</taxon>
        <taxon>Basidiomycota</taxon>
        <taxon>Agaricomycotina</taxon>
        <taxon>Agaricomycetes</taxon>
        <taxon>Agaricomycetidae</taxon>
        <taxon>Boletales</taxon>
        <taxon>Coniophorineae</taxon>
        <taxon>Coniophoraceae</taxon>
        <taxon>Coniophora</taxon>
    </lineage>
</organism>
<accession>A0A5M3MI10</accession>
<comment type="similarity">
    <text evidence="1">Belongs to the paxM FAD-dependent monooxygenase family.</text>
</comment>
<evidence type="ECO:0000256" key="5">
    <source>
        <dbReference type="ARBA" id="ARBA00023033"/>
    </source>
</evidence>